<dbReference type="PANTHER" id="PTHR32278:SF81">
    <property type="entry name" value="F-BOX FAMILY PROTEIN"/>
    <property type="match status" value="1"/>
</dbReference>
<dbReference type="InterPro" id="IPR025886">
    <property type="entry name" value="PP2-like"/>
</dbReference>
<protein>
    <submittedName>
        <fullName evidence="1">Uncharacterized protein</fullName>
    </submittedName>
</protein>
<dbReference type="Proteomes" id="UP000824120">
    <property type="component" value="Chromosome 11"/>
</dbReference>
<accession>A0A9J5WIW8</accession>
<proteinExistence type="predicted"/>
<comment type="caution">
    <text evidence="1">The sequence shown here is derived from an EMBL/GenBank/DDBJ whole genome shotgun (WGS) entry which is preliminary data.</text>
</comment>
<evidence type="ECO:0000313" key="1">
    <source>
        <dbReference type="EMBL" id="KAG5575365.1"/>
    </source>
</evidence>
<dbReference type="Pfam" id="PF14299">
    <property type="entry name" value="PP2"/>
    <property type="match status" value="1"/>
</dbReference>
<dbReference type="OrthoDB" id="1303059at2759"/>
<evidence type="ECO:0000313" key="2">
    <source>
        <dbReference type="Proteomes" id="UP000824120"/>
    </source>
</evidence>
<dbReference type="AlphaFoldDB" id="A0A9J5WIW8"/>
<organism evidence="1 2">
    <name type="scientific">Solanum commersonii</name>
    <name type="common">Commerson's wild potato</name>
    <name type="synonym">Commerson's nightshade</name>
    <dbReference type="NCBI Taxonomy" id="4109"/>
    <lineage>
        <taxon>Eukaryota</taxon>
        <taxon>Viridiplantae</taxon>
        <taxon>Streptophyta</taxon>
        <taxon>Embryophyta</taxon>
        <taxon>Tracheophyta</taxon>
        <taxon>Spermatophyta</taxon>
        <taxon>Magnoliopsida</taxon>
        <taxon>eudicotyledons</taxon>
        <taxon>Gunneridae</taxon>
        <taxon>Pentapetalae</taxon>
        <taxon>asterids</taxon>
        <taxon>lamiids</taxon>
        <taxon>Solanales</taxon>
        <taxon>Solanaceae</taxon>
        <taxon>Solanoideae</taxon>
        <taxon>Solaneae</taxon>
        <taxon>Solanum</taxon>
    </lineage>
</organism>
<keyword evidence="2" id="KW-1185">Reference proteome</keyword>
<reference evidence="1 2" key="1">
    <citation type="submission" date="2020-09" db="EMBL/GenBank/DDBJ databases">
        <title>De no assembly of potato wild relative species, Solanum commersonii.</title>
        <authorList>
            <person name="Cho K."/>
        </authorList>
    </citation>
    <scope>NUCLEOTIDE SEQUENCE [LARGE SCALE GENOMIC DNA]</scope>
    <source>
        <strain evidence="1">LZ3.2</strain>
        <tissue evidence="1">Leaf</tissue>
    </source>
</reference>
<name>A0A9J5WIW8_SOLCO</name>
<sequence>MGTQTEHRFSEVAYLGFPYWLDICGRIGTNVLSPNTYYVAYLVFKVVDLYHRLESIDSPIMLVSDKNETVTEEQTNTVRLASLFPKLREDGWMEIELGNFNSKESSDGPIVDRLIGVKRVYFKISGLIIEGIEFSEVANIQGSYSLNIHGKIASQMLSKRTTYAAYLLYKLAPSSYSGLVIGNSVVRFVNREIEEPRRVRKISWPNAQRRVDRWMEIEMGKFFNDAGEDGDVEARLMDIRCHFGIDNLFVEGIEFRAE</sequence>
<dbReference type="PANTHER" id="PTHR32278">
    <property type="entry name" value="F-BOX DOMAIN-CONTAINING PROTEIN"/>
    <property type="match status" value="1"/>
</dbReference>
<gene>
    <name evidence="1" type="ORF">H5410_055499</name>
</gene>
<dbReference type="EMBL" id="JACXVP010000011">
    <property type="protein sequence ID" value="KAG5575365.1"/>
    <property type="molecule type" value="Genomic_DNA"/>
</dbReference>